<comment type="caution">
    <text evidence="1">The sequence shown here is derived from an EMBL/GenBank/DDBJ whole genome shotgun (WGS) entry which is preliminary data.</text>
</comment>
<organism evidence="1 2">
    <name type="scientific">Promicromonospora sukumoe</name>
    <dbReference type="NCBI Taxonomy" id="88382"/>
    <lineage>
        <taxon>Bacteria</taxon>
        <taxon>Bacillati</taxon>
        <taxon>Actinomycetota</taxon>
        <taxon>Actinomycetes</taxon>
        <taxon>Micrococcales</taxon>
        <taxon>Promicromonosporaceae</taxon>
        <taxon>Promicromonospora</taxon>
    </lineage>
</organism>
<dbReference type="RefSeq" id="WP_182614112.1">
    <property type="nucleotide sequence ID" value="NZ_BAAATF010000012.1"/>
</dbReference>
<keyword evidence="2" id="KW-1185">Reference proteome</keyword>
<name>A0A7W3PCD7_9MICO</name>
<dbReference type="AlphaFoldDB" id="A0A7W3PCD7"/>
<evidence type="ECO:0000313" key="2">
    <source>
        <dbReference type="Proteomes" id="UP000540568"/>
    </source>
</evidence>
<evidence type="ECO:0000313" key="1">
    <source>
        <dbReference type="EMBL" id="MBA8806369.1"/>
    </source>
</evidence>
<protein>
    <submittedName>
        <fullName evidence="1">Uncharacterized protein</fullName>
    </submittedName>
</protein>
<dbReference type="EMBL" id="JACGWV010000001">
    <property type="protein sequence ID" value="MBA8806369.1"/>
    <property type="molecule type" value="Genomic_DNA"/>
</dbReference>
<sequence>MADLLIAVAEGNAQFDADQVAAAIVRRWPSADVVSVDGPELSDLAQLMSTQVTINDGQRAATVEFHTSAKAIDAEGDDDLAAEFISLLTRTVPVPEDAIVVMNWADDIVALRPNMTPEDVHALRG</sequence>
<reference evidence="1 2" key="1">
    <citation type="submission" date="2020-07" db="EMBL/GenBank/DDBJ databases">
        <title>Sequencing the genomes of 1000 actinobacteria strains.</title>
        <authorList>
            <person name="Klenk H.-P."/>
        </authorList>
    </citation>
    <scope>NUCLEOTIDE SEQUENCE [LARGE SCALE GENOMIC DNA]</scope>
    <source>
        <strain evidence="1 2">DSM 44121</strain>
    </source>
</reference>
<gene>
    <name evidence="1" type="ORF">FHX71_000311</name>
</gene>
<proteinExistence type="predicted"/>
<accession>A0A7W3PCD7</accession>
<dbReference type="Proteomes" id="UP000540568">
    <property type="component" value="Unassembled WGS sequence"/>
</dbReference>